<feature type="domain" description="N-acetyltransferase" evidence="1">
    <location>
        <begin position="2"/>
        <end position="162"/>
    </location>
</feature>
<dbReference type="RefSeq" id="WP_154430618.1">
    <property type="nucleotide sequence ID" value="NZ_VUNI01000022.1"/>
</dbReference>
<dbReference type="EMBL" id="VUNI01000022">
    <property type="protein sequence ID" value="MST75652.1"/>
    <property type="molecule type" value="Genomic_DNA"/>
</dbReference>
<dbReference type="PROSITE" id="PS51186">
    <property type="entry name" value="GNAT"/>
    <property type="match status" value="1"/>
</dbReference>
<gene>
    <name evidence="2" type="ORF">FYJ75_11590</name>
</gene>
<dbReference type="InterPro" id="IPR016181">
    <property type="entry name" value="Acyl_CoA_acyltransferase"/>
</dbReference>
<proteinExistence type="predicted"/>
<dbReference type="InterPro" id="IPR000182">
    <property type="entry name" value="GNAT_dom"/>
</dbReference>
<keyword evidence="2" id="KW-0808">Transferase</keyword>
<dbReference type="Pfam" id="PF00583">
    <property type="entry name" value="Acetyltransf_1"/>
    <property type="match status" value="1"/>
</dbReference>
<keyword evidence="3" id="KW-1185">Reference proteome</keyword>
<dbReference type="Gene3D" id="3.40.630.30">
    <property type="match status" value="1"/>
</dbReference>
<dbReference type="Proteomes" id="UP000474024">
    <property type="component" value="Unassembled WGS sequence"/>
</dbReference>
<comment type="caution">
    <text evidence="2">The sequence shown here is derived from an EMBL/GenBank/DDBJ whole genome shotgun (WGS) entry which is preliminary data.</text>
</comment>
<accession>A0A6L5YUM9</accession>
<evidence type="ECO:0000313" key="2">
    <source>
        <dbReference type="EMBL" id="MST75652.1"/>
    </source>
</evidence>
<evidence type="ECO:0000259" key="1">
    <source>
        <dbReference type="PROSITE" id="PS51186"/>
    </source>
</evidence>
<name>A0A6L5YUM9_9FIRM</name>
<sequence length="165" mass="19232">MRAIVQAEEKDKEEILRLYKTQLGREFCPWDETYPGEKEIEFDLSRDALFVMKDEKGKIIASISIDEDEAVEKLECWTPELQPGKELSRLAVAPDYQNHGLAREMLQYGMQVLYSQGYKSVHFLVNRYNMKALRSYAALNFQTVGECELYDQPFLCYEKALIQAQ</sequence>
<dbReference type="CDD" id="cd04301">
    <property type="entry name" value="NAT_SF"/>
    <property type="match status" value="1"/>
</dbReference>
<dbReference type="AlphaFoldDB" id="A0A6L5YUM9"/>
<reference evidence="2 3" key="1">
    <citation type="submission" date="2019-08" db="EMBL/GenBank/DDBJ databases">
        <title>In-depth cultivation of the pig gut microbiome towards novel bacterial diversity and tailored functional studies.</title>
        <authorList>
            <person name="Wylensek D."/>
            <person name="Hitch T.C.A."/>
            <person name="Clavel T."/>
        </authorList>
    </citation>
    <scope>NUCLEOTIDE SEQUENCE [LARGE SCALE GENOMIC DNA]</scope>
    <source>
        <strain evidence="2 3">MUC/MUC-530-WT-4D</strain>
    </source>
</reference>
<evidence type="ECO:0000313" key="3">
    <source>
        <dbReference type="Proteomes" id="UP000474024"/>
    </source>
</evidence>
<organism evidence="2 3">
    <name type="scientific">Roseburia porci</name>
    <dbReference type="NCBI Taxonomy" id="2605790"/>
    <lineage>
        <taxon>Bacteria</taxon>
        <taxon>Bacillati</taxon>
        <taxon>Bacillota</taxon>
        <taxon>Clostridia</taxon>
        <taxon>Lachnospirales</taxon>
        <taxon>Lachnospiraceae</taxon>
        <taxon>Roseburia</taxon>
    </lineage>
</organism>
<dbReference type="GO" id="GO:0016747">
    <property type="term" value="F:acyltransferase activity, transferring groups other than amino-acyl groups"/>
    <property type="evidence" value="ECO:0007669"/>
    <property type="project" value="InterPro"/>
</dbReference>
<dbReference type="SUPFAM" id="SSF55729">
    <property type="entry name" value="Acyl-CoA N-acyltransferases (Nat)"/>
    <property type="match status" value="1"/>
</dbReference>
<protein>
    <submittedName>
        <fullName evidence="2">GNAT family N-acetyltransferase</fullName>
    </submittedName>
</protein>